<accession>A0A9E7SX23</accession>
<dbReference type="AlphaFoldDB" id="A0A9E7SX23"/>
<dbReference type="Proteomes" id="UP001056855">
    <property type="component" value="Plasmid unnamed3"/>
</dbReference>
<evidence type="ECO:0008006" key="3">
    <source>
        <dbReference type="Google" id="ProtNLM"/>
    </source>
</evidence>
<gene>
    <name evidence="1" type="ORF">NGM29_21085</name>
</gene>
<sequence>MSVEAFNSGLAKYAHAVGRVASGFHWADNMDGLYGKSDSLYQKAAFTSGTDGINNRAYGQVLWQQANVKTPLWGMLPKVPSDQPVTSISDPRAQTFRAVFNPPSMNSPDEGDAWPDPVDFSTREVAADPHHSQILFEATLLQQLQAEIQDGVPFENLTQIGEEYFQRSIEVDGLARAVESSDDANGGNGVQYADDTTLTALDRVIASADEEANAQDANGVNFADGDLDVYTIDRSATGAGGANEANWADAVVDHNAGNGDRQLTKDLINGVIQSMIQNGVDRDNIVIFTGVDTAGVMSELRDSQFRADALAAAAAAAVARGTDEAETRPGVNFNSQISHWDDVPVVQGPNVPSDSLSRIYFLDMSTMQDPVTGQNVPKLGMEVYLPMVTETAGLGQATNTLAINKLADQVGLLTTQEPVCRRFNHQGKLRDLSE</sequence>
<keyword evidence="2" id="KW-1185">Reference proteome</keyword>
<geneLocation type="plasmid" evidence="1 2">
    <name>unnamed3</name>
</geneLocation>
<protein>
    <recommendedName>
        <fullName evidence="3">Major capsid protein</fullName>
    </recommendedName>
</protein>
<dbReference type="RefSeq" id="WP_254161562.1">
    <property type="nucleotide sequence ID" value="NZ_CP100358.1"/>
</dbReference>
<keyword evidence="1" id="KW-0614">Plasmid</keyword>
<proteinExistence type="predicted"/>
<evidence type="ECO:0000313" key="2">
    <source>
        <dbReference type="Proteomes" id="UP001056855"/>
    </source>
</evidence>
<reference evidence="1" key="1">
    <citation type="submission" date="2022-06" db="EMBL/GenBank/DDBJ databases">
        <title>Diverse halophilic archaea isolated from saline environments.</title>
        <authorList>
            <person name="Cui H.-L."/>
        </authorList>
    </citation>
    <scope>NUCLEOTIDE SEQUENCE</scope>
    <source>
        <strain evidence="1">WLHS1</strain>
        <plasmid evidence="1">unnamed3</plasmid>
    </source>
</reference>
<name>A0A9E7SX23_9EURY</name>
<dbReference type="EMBL" id="CP100358">
    <property type="protein sequence ID" value="UTF55990.1"/>
    <property type="molecule type" value="Genomic_DNA"/>
</dbReference>
<evidence type="ECO:0000313" key="1">
    <source>
        <dbReference type="EMBL" id="UTF55990.1"/>
    </source>
</evidence>
<dbReference type="GeneID" id="73292597"/>
<organism evidence="1 2">
    <name type="scientific">Natronosalvus rutilus</name>
    <dbReference type="NCBI Taxonomy" id="2953753"/>
    <lineage>
        <taxon>Archaea</taxon>
        <taxon>Methanobacteriati</taxon>
        <taxon>Methanobacteriota</taxon>
        <taxon>Stenosarchaea group</taxon>
        <taxon>Halobacteria</taxon>
        <taxon>Halobacteriales</taxon>
        <taxon>Natrialbaceae</taxon>
        <taxon>Natronosalvus</taxon>
    </lineage>
</organism>
<dbReference type="KEGG" id="sawl:NGM29_21085"/>